<sequence>MEGKQTPERPSDGRRTPAASFLHSPSRELKWRDRFEETTRLDVEGYRGLTSDGDDDFVIGWWACGDQA</sequence>
<dbReference type="Proteomes" id="UP001175353">
    <property type="component" value="Unassembled WGS sequence"/>
</dbReference>
<evidence type="ECO:0000313" key="3">
    <source>
        <dbReference type="Proteomes" id="UP001175353"/>
    </source>
</evidence>
<proteinExistence type="predicted"/>
<gene>
    <name evidence="2" type="ORF">LTR91_021028</name>
</gene>
<comment type="caution">
    <text evidence="2">The sequence shown here is derived from an EMBL/GenBank/DDBJ whole genome shotgun (WGS) entry which is preliminary data.</text>
</comment>
<protein>
    <submittedName>
        <fullName evidence="2">Uncharacterized protein</fullName>
    </submittedName>
</protein>
<evidence type="ECO:0000256" key="1">
    <source>
        <dbReference type="SAM" id="MobiDB-lite"/>
    </source>
</evidence>
<dbReference type="EMBL" id="JAUJLE010000361">
    <property type="protein sequence ID" value="KAK0959124.1"/>
    <property type="molecule type" value="Genomic_DNA"/>
</dbReference>
<reference evidence="2" key="1">
    <citation type="submission" date="2023-06" db="EMBL/GenBank/DDBJ databases">
        <title>Black Yeasts Isolated from many extreme environments.</title>
        <authorList>
            <person name="Coleine C."/>
            <person name="Stajich J.E."/>
            <person name="Selbmann L."/>
        </authorList>
    </citation>
    <scope>NUCLEOTIDE SEQUENCE</scope>
    <source>
        <strain evidence="2">CCFEE 5200</strain>
    </source>
</reference>
<feature type="region of interest" description="Disordered" evidence="1">
    <location>
        <begin position="1"/>
        <end position="23"/>
    </location>
</feature>
<accession>A0AAN6HAZ4</accession>
<keyword evidence="3" id="KW-1185">Reference proteome</keyword>
<dbReference type="AlphaFoldDB" id="A0AAN6HAZ4"/>
<feature type="compositionally biased region" description="Basic and acidic residues" evidence="1">
    <location>
        <begin position="1"/>
        <end position="15"/>
    </location>
</feature>
<evidence type="ECO:0000313" key="2">
    <source>
        <dbReference type="EMBL" id="KAK0959124.1"/>
    </source>
</evidence>
<organism evidence="2 3">
    <name type="scientific">Friedmanniomyces endolithicus</name>
    <dbReference type="NCBI Taxonomy" id="329885"/>
    <lineage>
        <taxon>Eukaryota</taxon>
        <taxon>Fungi</taxon>
        <taxon>Dikarya</taxon>
        <taxon>Ascomycota</taxon>
        <taxon>Pezizomycotina</taxon>
        <taxon>Dothideomycetes</taxon>
        <taxon>Dothideomycetidae</taxon>
        <taxon>Mycosphaerellales</taxon>
        <taxon>Teratosphaeriaceae</taxon>
        <taxon>Friedmanniomyces</taxon>
    </lineage>
</organism>
<name>A0AAN6HAZ4_9PEZI</name>